<evidence type="ECO:0008006" key="3">
    <source>
        <dbReference type="Google" id="ProtNLM"/>
    </source>
</evidence>
<evidence type="ECO:0000313" key="2">
    <source>
        <dbReference type="Proteomes" id="UP001501470"/>
    </source>
</evidence>
<dbReference type="Proteomes" id="UP001501470">
    <property type="component" value="Unassembled WGS sequence"/>
</dbReference>
<gene>
    <name evidence="1" type="ORF">GCM10009827_101240</name>
</gene>
<reference evidence="2" key="1">
    <citation type="journal article" date="2019" name="Int. J. Syst. Evol. Microbiol.">
        <title>The Global Catalogue of Microorganisms (GCM) 10K type strain sequencing project: providing services to taxonomists for standard genome sequencing and annotation.</title>
        <authorList>
            <consortium name="The Broad Institute Genomics Platform"/>
            <consortium name="The Broad Institute Genome Sequencing Center for Infectious Disease"/>
            <person name="Wu L."/>
            <person name="Ma J."/>
        </authorList>
    </citation>
    <scope>NUCLEOTIDE SEQUENCE [LARGE SCALE GENOMIC DNA]</scope>
    <source>
        <strain evidence="2">JCM 15933</strain>
    </source>
</reference>
<dbReference type="EMBL" id="BAAAQD010000033">
    <property type="protein sequence ID" value="GAA1563381.1"/>
    <property type="molecule type" value="Genomic_DNA"/>
</dbReference>
<keyword evidence="2" id="KW-1185">Reference proteome</keyword>
<organism evidence="1 2">
    <name type="scientific">Dactylosporangium maewongense</name>
    <dbReference type="NCBI Taxonomy" id="634393"/>
    <lineage>
        <taxon>Bacteria</taxon>
        <taxon>Bacillati</taxon>
        <taxon>Actinomycetota</taxon>
        <taxon>Actinomycetes</taxon>
        <taxon>Micromonosporales</taxon>
        <taxon>Micromonosporaceae</taxon>
        <taxon>Dactylosporangium</taxon>
    </lineage>
</organism>
<protein>
    <recommendedName>
        <fullName evidence="3">Transcriptional regulator</fullName>
    </recommendedName>
</protein>
<proteinExistence type="predicted"/>
<comment type="caution">
    <text evidence="1">The sequence shown here is derived from an EMBL/GenBank/DDBJ whole genome shotgun (WGS) entry which is preliminary data.</text>
</comment>
<dbReference type="RefSeq" id="WP_344512517.1">
    <property type="nucleotide sequence ID" value="NZ_BAAAQD010000033.1"/>
</dbReference>
<accession>A0ABP4NRI0</accession>
<sequence>MPRHPDTVITPNTVLSAARERLPSPRRAGQCMSRSELADEVNTALNQLYPTRNLTAHYVDARWIGKLERGEHRWPSDERRAAIRRALGATNDGELGLYIPRRTEGFVSDGTTPPTPKSRVSASMDVSRAGETWSGDAQFSGVLTDEMARLDDGEYDDWNSFSVVTSMLAQQRQAVAPAALLSLVEAHRDCLLTLSRNAVGDPVGAAIGAMLGEASIVASRLWSAQGNRSMALDRCAYARTLAERLGNIRLGATARIFESNLHSGASTLIHADGNIMTGLQLLDEAAAAAEHLSFAAQARIAAEQAQTYAALNMRAETEAALDRARQAANGITSFDRTGLFSDWTASRLDVYEGTCRILLKEPAAAILHLERASTVLDQDPENTNVALAAHVDLASAYALAGHLDTACTTLGDAYEQLGRIGNLRGISRARRAREGLSRWNAERAVQELDERMAAV</sequence>
<evidence type="ECO:0000313" key="1">
    <source>
        <dbReference type="EMBL" id="GAA1563381.1"/>
    </source>
</evidence>
<name>A0ABP4NRI0_9ACTN</name>